<dbReference type="AlphaFoldDB" id="A0A0W8G8Q0"/>
<evidence type="ECO:0000256" key="3">
    <source>
        <dbReference type="SAM" id="Coils"/>
    </source>
</evidence>
<dbReference type="GO" id="GO:0030313">
    <property type="term" value="C:cell envelope"/>
    <property type="evidence" value="ECO:0007669"/>
    <property type="project" value="UniProtKB-SubCell"/>
</dbReference>
<keyword evidence="2 3" id="KW-0175">Coiled coil</keyword>
<reference evidence="4" key="1">
    <citation type="journal article" date="2015" name="Proc. Natl. Acad. Sci. U.S.A.">
        <title>Networks of energetic and metabolic interactions define dynamics in microbial communities.</title>
        <authorList>
            <person name="Embree M."/>
            <person name="Liu J.K."/>
            <person name="Al-Bassam M.M."/>
            <person name="Zengler K."/>
        </authorList>
    </citation>
    <scope>NUCLEOTIDE SEQUENCE</scope>
</reference>
<evidence type="ECO:0000256" key="1">
    <source>
        <dbReference type="ARBA" id="ARBA00004196"/>
    </source>
</evidence>
<dbReference type="Gene3D" id="2.40.50.100">
    <property type="match status" value="1"/>
</dbReference>
<dbReference type="PANTHER" id="PTHR32347">
    <property type="entry name" value="EFFLUX SYSTEM COMPONENT YKNX-RELATED"/>
    <property type="match status" value="1"/>
</dbReference>
<sequence>MKFCWKRYVAALAATVILAAAALAGADAPPPPVARPGMALPGGGATGTLAWVAAPGRVEPVSEEMRLGFDIAGKITEVLVEEGDTVRRDQVVARLWDADLKAAVAASQAALAAREAELEKILAGARSMERKEAQAALAEADTVMRQARLEHERREKLLAGEVLAKEEADRAEKEYLVSRQRVEAARQRFHLVDDPSRAEDIKRAWALADEARATLDRAKAYAAKAEIRSPIDGVVLRKHRRAGEMVSVSFDTPVLTVGDIGRLRVRADVDEKDIAKVRQGQRAYMVADAYGERKFWGTVFRVAKILGRKNVRTDDPAEKNDTRILEAVIDLDEPGLPVGLRMDVFVIVEGDAVGVEK</sequence>
<proteinExistence type="predicted"/>
<evidence type="ECO:0000313" key="4">
    <source>
        <dbReference type="EMBL" id="KUG29511.1"/>
    </source>
</evidence>
<gene>
    <name evidence="4" type="ORF">ASZ90_000582</name>
</gene>
<organism evidence="4">
    <name type="scientific">hydrocarbon metagenome</name>
    <dbReference type="NCBI Taxonomy" id="938273"/>
    <lineage>
        <taxon>unclassified sequences</taxon>
        <taxon>metagenomes</taxon>
        <taxon>ecological metagenomes</taxon>
    </lineage>
</organism>
<feature type="coiled-coil region" evidence="3">
    <location>
        <begin position="130"/>
        <end position="228"/>
    </location>
</feature>
<dbReference type="EMBL" id="LNQE01000073">
    <property type="protein sequence ID" value="KUG29511.1"/>
    <property type="molecule type" value="Genomic_DNA"/>
</dbReference>
<accession>A0A0W8G8Q0</accession>
<dbReference type="PANTHER" id="PTHR32347:SF27">
    <property type="entry name" value="RND EFFLUX PUMP MEMBRANE FUSION PROTEIN BARREL-SANDWICH DOMAIN-CONTAINING PROTEIN"/>
    <property type="match status" value="1"/>
</dbReference>
<dbReference type="InterPro" id="IPR050465">
    <property type="entry name" value="UPF0194_transport"/>
</dbReference>
<dbReference type="SUPFAM" id="SSF111369">
    <property type="entry name" value="HlyD-like secretion proteins"/>
    <property type="match status" value="1"/>
</dbReference>
<evidence type="ECO:0000256" key="2">
    <source>
        <dbReference type="ARBA" id="ARBA00023054"/>
    </source>
</evidence>
<comment type="subcellular location">
    <subcellularLocation>
        <location evidence="1">Cell envelope</location>
    </subcellularLocation>
</comment>
<dbReference type="Gene3D" id="2.40.30.170">
    <property type="match status" value="1"/>
</dbReference>
<name>A0A0W8G8Q0_9ZZZZ</name>
<comment type="caution">
    <text evidence="4">The sequence shown here is derived from an EMBL/GenBank/DDBJ whole genome shotgun (WGS) entry which is preliminary data.</text>
</comment>
<protein>
    <submittedName>
        <fullName evidence="4">Secretion protein hlyd</fullName>
    </submittedName>
</protein>